<proteinExistence type="predicted"/>
<dbReference type="AlphaFoldDB" id="A0A4C1VZ38"/>
<dbReference type="OrthoDB" id="6776070at2759"/>
<keyword evidence="2" id="KW-0732">Signal</keyword>
<feature type="region of interest" description="Disordered" evidence="1">
    <location>
        <begin position="126"/>
        <end position="152"/>
    </location>
</feature>
<feature type="chain" id="PRO_5020030225" description="MADF domain-containing protein" evidence="2">
    <location>
        <begin position="17"/>
        <end position="336"/>
    </location>
</feature>
<evidence type="ECO:0008006" key="5">
    <source>
        <dbReference type="Google" id="ProtNLM"/>
    </source>
</evidence>
<evidence type="ECO:0000313" key="4">
    <source>
        <dbReference type="Proteomes" id="UP000299102"/>
    </source>
</evidence>
<feature type="signal peptide" evidence="2">
    <location>
        <begin position="1"/>
        <end position="16"/>
    </location>
</feature>
<evidence type="ECO:0000313" key="3">
    <source>
        <dbReference type="EMBL" id="GBP43085.1"/>
    </source>
</evidence>
<sequence>MCIELIWLSLSQLAVARDHLQHFGALSVFLHKSKAFALTRPIVSTYNTFRQHLKKKNSLPSGCGEEDVYKPIWVFYNAMASFLGDVYECSSKLNTVIQATEESSRTDGQLDSSQAVNVQEQHSSCSNVTMHEGFPPPSNRTTLKGRSSNPPELTKAYEQMQDALKTINTVFTNKTAQKENMCDIYGKLIASKLKKYFSDIEQQKVMFELDELLTKRIRNSFKQRPTSSLIAMSSTSSFDICITAATHSTSGERNSEGSGQRRSVAALLVMPLVLLLALRGDPSFVGFLARVKGAAIGTSASDRPHTRVERSSHRALVLLTPLSDLMMSQPPLFNEH</sequence>
<accession>A0A4C1VZ38</accession>
<evidence type="ECO:0000256" key="1">
    <source>
        <dbReference type="SAM" id="MobiDB-lite"/>
    </source>
</evidence>
<name>A0A4C1VZ38_EUMVA</name>
<evidence type="ECO:0000256" key="2">
    <source>
        <dbReference type="SAM" id="SignalP"/>
    </source>
</evidence>
<comment type="caution">
    <text evidence="3">The sequence shown here is derived from an EMBL/GenBank/DDBJ whole genome shotgun (WGS) entry which is preliminary data.</text>
</comment>
<organism evidence="3 4">
    <name type="scientific">Eumeta variegata</name>
    <name type="common">Bagworm moth</name>
    <name type="synonym">Eumeta japonica</name>
    <dbReference type="NCBI Taxonomy" id="151549"/>
    <lineage>
        <taxon>Eukaryota</taxon>
        <taxon>Metazoa</taxon>
        <taxon>Ecdysozoa</taxon>
        <taxon>Arthropoda</taxon>
        <taxon>Hexapoda</taxon>
        <taxon>Insecta</taxon>
        <taxon>Pterygota</taxon>
        <taxon>Neoptera</taxon>
        <taxon>Endopterygota</taxon>
        <taxon>Lepidoptera</taxon>
        <taxon>Glossata</taxon>
        <taxon>Ditrysia</taxon>
        <taxon>Tineoidea</taxon>
        <taxon>Psychidae</taxon>
        <taxon>Oiketicinae</taxon>
        <taxon>Eumeta</taxon>
    </lineage>
</organism>
<gene>
    <name evidence="3" type="ORF">EVAR_96347_1</name>
</gene>
<feature type="compositionally biased region" description="Polar residues" evidence="1">
    <location>
        <begin position="139"/>
        <end position="151"/>
    </location>
</feature>
<keyword evidence="4" id="KW-1185">Reference proteome</keyword>
<dbReference type="Proteomes" id="UP000299102">
    <property type="component" value="Unassembled WGS sequence"/>
</dbReference>
<dbReference type="EMBL" id="BGZK01000429">
    <property type="protein sequence ID" value="GBP43085.1"/>
    <property type="molecule type" value="Genomic_DNA"/>
</dbReference>
<reference evidence="3 4" key="1">
    <citation type="journal article" date="2019" name="Commun. Biol.">
        <title>The bagworm genome reveals a unique fibroin gene that provides high tensile strength.</title>
        <authorList>
            <person name="Kono N."/>
            <person name="Nakamura H."/>
            <person name="Ohtoshi R."/>
            <person name="Tomita M."/>
            <person name="Numata K."/>
            <person name="Arakawa K."/>
        </authorList>
    </citation>
    <scope>NUCLEOTIDE SEQUENCE [LARGE SCALE GENOMIC DNA]</scope>
</reference>
<protein>
    <recommendedName>
        <fullName evidence="5">MADF domain-containing protein</fullName>
    </recommendedName>
</protein>